<protein>
    <submittedName>
        <fullName evidence="1">Uncharacterized protein</fullName>
    </submittedName>
</protein>
<evidence type="ECO:0000313" key="2">
    <source>
        <dbReference type="Proteomes" id="UP001157502"/>
    </source>
</evidence>
<comment type="caution">
    <text evidence="1">The sequence shown here is derived from an EMBL/GenBank/DDBJ whole genome shotgun (WGS) entry which is preliminary data.</text>
</comment>
<sequence>MSEELSRDVEDQPPTSLWKRLQRFCKRSPAVVGRHQNEDVPTTCCFPYFHCRSQTGLPRIHGDGAFVSSEPLGDRSGISEDRLRADVKDSFREWLNQFLSIQRDVQLDTHTLFPVTVGNTSKAANITTSVAIQLPVQHQGVNDNFVVWVRSSLFVIILDLHRAGAMLTSIADGILCCLTGKAANLVMPVESSQPADAFQFVEVKPGRVLRVRHIIPDRQAPVVTEEDQVKEPGRENGTWNRNQSISVHCKRKITVYRNGQLVIENLGDVLHSEILQCQDGDLEPCSTVEVELADYKEVSTSPEPKTAAPVVGEHKPAPPPRRRRRKPKRVVTIDSEREISSCKGTHSDVALFFVHGVGGSLDIWGSQLDFFSRLGYEVIAADLAGHGASTAPHIAAAYTFYALAEDMRAIFKRYARKRNILIGHSYGVSFCTFLAHEYPDQVHKVVMINGGGPTALEPSLCSIFQLPPCVLHCLSPCLAWSFLKAGFARQGAKEKQLLKQGNAFNVNPFVLRAMMSGQYWPEGDEVYHAELTVPILLVHGMYDKFVPMDEDQRMAEILLFAFLKVIEEGSHMVMMECPDTVNTLLHEFFLWEPDMSKKDAMTTDPDTTVLVKGLSVPHPVLFVIKGSSASDDIVQSHFSKVPQLVDTNFLILIIHWSYFTVSGHSLRMASDSRPQTPSSRGIMTFHPTAEEFRNFSRYIAYMESQGAHKAGLAKIVPPKNWKPRKSYDDIDDLLIPAPIQQVVTGQSGLFTQYNIQKKAMTVREFRRMANSDKFCSPHYNDFEELERKYWKNVTFNPPIYGADVNGTLYDPDVAFWNIGKLNTILDTVEHEGGITIEGVNTPYLYFGMWKTTFAWHTEDMDLYSINYLHLGEPKSWYCVPPEHGKRMERLAQGFFPGSHQNCEAFLRHKMTLISPSILRKYGIPFEKITQESGEFMVTFPYSYHAGFNHGFNCAESTNFATERWIEYGKQAVLCSCRKDMVKISMDLFVKKYQPDRYAQWLAGKDTVPIDHSRPTPEAMEFLGAVPGKDLLALSGEQLTAEGERKSSTQRIGTKRHRVCLDVPDEVVPKDNEEEEYGKKARLGPTTGAEDSKHTDTPVKLTLMDLPNVTTDSALGNHSTSSPLHKLNLPSTSGPTASILDQPQLHRNGHLPVVAPPTRTGPSAQPVRKLGVASLLFHKTQSPKDALQIHSYARNHQPQIHHTQLHVHSYAREHLPRHLQGQLKAQPQLQVKEESLESRVPPTTLVANQSECVETEAQTKCVDKCQPHPGEAQIQEDRQENKTVNSPEPHLNQANQRAVKKAEPDVSVDRRKQCLSTVQAELKPIDQTNFSLVKPAILHPSKQTSLKLNTQTNLNQCKLANQSSGKLANQSPGKLAHQSPGKLAHQSPGKLAHQSPGKLAHQSPGKLAHQSPGKLANQSPGKLANQSPGKLANQSPGKLANQSPGKLANQSPGKLAHQSPGKLAHQSPGKLAHQSPGKLAHQSPGKLAHQSPGKLAHQSPGKLAHQSPGKLAHQSPGKLAHQSPGKLAHQSPGKLAHQSPGKLAHQSPGKLAHQSPGKLAHQSPGKLAHQSPGKLAHQSPGKLAHQSPGKLPNLSPTSRIDIMRVKNKPHTLLRKLSKQHPLLRPRESSSEDDEPYVEMDYELEERDWAKPLANLWQSRPYNPQAEREYNQRMGLQAPYCSICLLFHTYDQSESSGNPGYTVKGRRGGKQRSLPLIPEMCFSTTNDKSNSSSSAGGDGGSGADQLFTPHLEEDGTSLLVSCSRCCVRVHASCYGVSSGQVSDDWMCSRCEANALTEDCCLCSLRGGALQRANNDKWVHVLCALAVLEARFVNIADRRPVDLSYIPLARFQLKCFYCKRRVKRDVGCCVQCSHGRCTTAVHPTCAQAAGQLMQPDDWPFIVHVTCYRHKSPHLPERNAAVMRELEAGQKVICKHKNGRYYQCEVLELATATFYEVIFDDGSYSDNLFPEDIENRDCVTLGPPAVGDVVQVRWTDNLLYGAKFVASHSIPMYQMEFEDGSSLSAKREDVYSLDEDLPKRVKSRMSKASDMRFDGIFAEKEVKQGSKRQRVINSRYREDYIEPLIYRAIME</sequence>
<name>A0ACC2H736_DALPE</name>
<organism evidence="1 2">
    <name type="scientific">Dallia pectoralis</name>
    <name type="common">Alaska blackfish</name>
    <dbReference type="NCBI Taxonomy" id="75939"/>
    <lineage>
        <taxon>Eukaryota</taxon>
        <taxon>Metazoa</taxon>
        <taxon>Chordata</taxon>
        <taxon>Craniata</taxon>
        <taxon>Vertebrata</taxon>
        <taxon>Euteleostomi</taxon>
        <taxon>Actinopterygii</taxon>
        <taxon>Neopterygii</taxon>
        <taxon>Teleostei</taxon>
        <taxon>Protacanthopterygii</taxon>
        <taxon>Esociformes</taxon>
        <taxon>Umbridae</taxon>
        <taxon>Dallia</taxon>
    </lineage>
</organism>
<keyword evidence="2" id="KW-1185">Reference proteome</keyword>
<proteinExistence type="predicted"/>
<reference evidence="1" key="1">
    <citation type="submission" date="2021-05" db="EMBL/GenBank/DDBJ databases">
        <authorList>
            <person name="Pan Q."/>
            <person name="Jouanno E."/>
            <person name="Zahm M."/>
            <person name="Klopp C."/>
            <person name="Cabau C."/>
            <person name="Louis A."/>
            <person name="Berthelot C."/>
            <person name="Parey E."/>
            <person name="Roest Crollius H."/>
            <person name="Montfort J."/>
            <person name="Robinson-Rechavi M."/>
            <person name="Bouchez O."/>
            <person name="Lampietro C."/>
            <person name="Lopez Roques C."/>
            <person name="Donnadieu C."/>
            <person name="Postlethwait J."/>
            <person name="Bobe J."/>
            <person name="Dillon D."/>
            <person name="Chandos A."/>
            <person name="von Hippel F."/>
            <person name="Guiguen Y."/>
        </authorList>
    </citation>
    <scope>NUCLEOTIDE SEQUENCE</scope>
    <source>
        <strain evidence="1">YG-Jan2019</strain>
    </source>
</reference>
<accession>A0ACC2H736</accession>
<evidence type="ECO:0000313" key="1">
    <source>
        <dbReference type="EMBL" id="KAJ8011348.1"/>
    </source>
</evidence>
<dbReference type="Proteomes" id="UP001157502">
    <property type="component" value="Chromosome 5"/>
</dbReference>
<dbReference type="EMBL" id="CM055732">
    <property type="protein sequence ID" value="KAJ8011348.1"/>
    <property type="molecule type" value="Genomic_DNA"/>
</dbReference>
<gene>
    <name evidence="1" type="ORF">DPEC_G00057220</name>
</gene>